<feature type="compositionally biased region" description="Low complexity" evidence="1">
    <location>
        <begin position="81"/>
        <end position="90"/>
    </location>
</feature>
<feature type="compositionally biased region" description="Low complexity" evidence="1">
    <location>
        <begin position="282"/>
        <end position="294"/>
    </location>
</feature>
<gene>
    <name evidence="2" type="ORF">TCAP_02443</name>
</gene>
<proteinExistence type="predicted"/>
<feature type="compositionally biased region" description="Acidic residues" evidence="1">
    <location>
        <begin position="207"/>
        <end position="216"/>
    </location>
</feature>
<evidence type="ECO:0000313" key="2">
    <source>
        <dbReference type="EMBL" id="PNY27640.1"/>
    </source>
</evidence>
<dbReference type="GO" id="GO:0031297">
    <property type="term" value="P:replication fork processing"/>
    <property type="evidence" value="ECO:0007669"/>
    <property type="project" value="InterPro"/>
</dbReference>
<feature type="compositionally biased region" description="Basic and acidic residues" evidence="1">
    <location>
        <begin position="130"/>
        <end position="147"/>
    </location>
</feature>
<feature type="region of interest" description="Disordered" evidence="1">
    <location>
        <begin position="1"/>
        <end position="98"/>
    </location>
</feature>
<accession>A0A2K3QJE9</accession>
<dbReference type="OrthoDB" id="2386201at2759"/>
<feature type="compositionally biased region" description="Polar residues" evidence="1">
    <location>
        <begin position="588"/>
        <end position="603"/>
    </location>
</feature>
<protein>
    <submittedName>
        <fullName evidence="2">Protein mms22</fullName>
    </submittedName>
</protein>
<feature type="compositionally biased region" description="Low complexity" evidence="1">
    <location>
        <begin position="341"/>
        <end position="353"/>
    </location>
</feature>
<evidence type="ECO:0000313" key="3">
    <source>
        <dbReference type="Proteomes" id="UP000236621"/>
    </source>
</evidence>
<feature type="region of interest" description="Disordered" evidence="1">
    <location>
        <begin position="708"/>
        <end position="793"/>
    </location>
</feature>
<dbReference type="GO" id="GO:0005634">
    <property type="term" value="C:nucleus"/>
    <property type="evidence" value="ECO:0007669"/>
    <property type="project" value="InterPro"/>
</dbReference>
<comment type="caution">
    <text evidence="2">The sequence shown here is derived from an EMBL/GenBank/DDBJ whole genome shotgun (WGS) entry which is preliminary data.</text>
</comment>
<name>A0A2K3QJE9_9HYPO</name>
<organism evidence="2 3">
    <name type="scientific">Tolypocladium capitatum</name>
    <dbReference type="NCBI Taxonomy" id="45235"/>
    <lineage>
        <taxon>Eukaryota</taxon>
        <taxon>Fungi</taxon>
        <taxon>Dikarya</taxon>
        <taxon>Ascomycota</taxon>
        <taxon>Pezizomycotina</taxon>
        <taxon>Sordariomycetes</taxon>
        <taxon>Hypocreomycetidae</taxon>
        <taxon>Hypocreales</taxon>
        <taxon>Ophiocordycipitaceae</taxon>
        <taxon>Tolypocladium</taxon>
    </lineage>
</organism>
<feature type="region of interest" description="Disordered" evidence="1">
    <location>
        <begin position="665"/>
        <end position="684"/>
    </location>
</feature>
<feature type="compositionally biased region" description="Polar residues" evidence="1">
    <location>
        <begin position="612"/>
        <end position="635"/>
    </location>
</feature>
<dbReference type="STRING" id="45235.A0A2K3QJE9"/>
<dbReference type="GO" id="GO:0035361">
    <property type="term" value="C:Cul8-RING ubiquitin ligase complex"/>
    <property type="evidence" value="ECO:0007669"/>
    <property type="project" value="TreeGrafter"/>
</dbReference>
<dbReference type="PANTHER" id="PTHR28122">
    <property type="entry name" value="E3 UBIQUITIN-PROTEIN LIGASE SUBSTRATE RECEPTOR MMS22"/>
    <property type="match status" value="1"/>
</dbReference>
<feature type="compositionally biased region" description="Acidic residues" evidence="1">
    <location>
        <begin position="9"/>
        <end position="20"/>
    </location>
</feature>
<feature type="compositionally biased region" description="Low complexity" evidence="1">
    <location>
        <begin position="26"/>
        <end position="42"/>
    </location>
</feature>
<reference evidence="2 3" key="1">
    <citation type="submission" date="2017-08" db="EMBL/GenBank/DDBJ databases">
        <title>Harnessing the power of phylogenomics to disentangle the directionality and signatures of interkingdom host jumping in the parasitic fungal genus Tolypocladium.</title>
        <authorList>
            <person name="Quandt C.A."/>
            <person name="Patterson W."/>
            <person name="Spatafora J.W."/>
        </authorList>
    </citation>
    <scope>NUCLEOTIDE SEQUENCE [LARGE SCALE GENOMIC DNA]</scope>
    <source>
        <strain evidence="2 3">CBS 113982</strain>
    </source>
</reference>
<feature type="region of interest" description="Disordered" evidence="1">
    <location>
        <begin position="548"/>
        <end position="638"/>
    </location>
</feature>
<feature type="compositionally biased region" description="Polar residues" evidence="1">
    <location>
        <begin position="755"/>
        <end position="766"/>
    </location>
</feature>
<dbReference type="InterPro" id="IPR019021">
    <property type="entry name" value="Mms22"/>
</dbReference>
<feature type="region of interest" description="Disordered" evidence="1">
    <location>
        <begin position="112"/>
        <end position="170"/>
    </location>
</feature>
<keyword evidence="3" id="KW-1185">Reference proteome</keyword>
<sequence length="2154" mass="240841">MATWKELGEVPDSEEEDGFDSQELGTISAPAATETAAAVRDAGIWDFPDSDEDRDERQRRRRTGKLMVLVPGPPKFDLPDDSSPLSSAPSEQDLPPVDQLLLHHSYIGQLGSSELGGTLAATSSSQGVPTEREKTPLRSQEPGRDAQDQEAGQAAIGCERSLRPRKPIQQHPYLLENAQYSSLLKEHDVWPLRMAREVERRRREQTLQDDDFEEDSKESAQRGVLGESQSNVVGGPSGNVYEFQSPSSSPPKASPLNDHGQNSSQASSHCDTDDTSILDQDLPGLEELLSLPPRLVERTVAKRQATPPPSTIRKRRRVNVVDSDPEVPSAAPRRKSDSPNLLTPPSRLVLRLPSPKPIRSPQPEPRSPEPVQSGPFASEPPAPVPLTYISSDGEVDVERTDVPPEAQYSSSSDSDSESDAEVVNTIGRRIKGVLPASWLRLDQQSGRDKAQKDARRRQRRRSPERENRRGVAQSRKAFPDSASTQLLFVESDKSGGEAPARLETMDDFVHRQTRLILEPGPTPDLSEQAVWDDADSIVQDDHIDFMLPGKPGKKRQLKLPQPLGGYSKQPRAAKVSSRPKGRRLSKQLKITRNSKIPQGSSLLKKSRPSARTDATVTSRKSKSWSGNRAGKTTTRMPLPPRLSILDVIEPGAPRFLKIAARTAERRVNQGRSSPRRKTIQLATRQDHVDAVSALHDWRTGLIPQRPAVTAASQLAQKQRRPQPLAEGSGNRSSKPRLPQMPPASTTRKFVKQVSDGGSVSYHQQGASRKAPAKRLNPKENDTRRAHFTSARPAQLEIDQGVQARSFTFHSGKRLLDRLYREHRLVVPLPAYTAETSNEIEAPSDAIIPSVELPELLDKAAEDQEQLPPRARFRKSVKPRCVDTRAPQYSHANDPLPVQYSLEPEPTRVDHQGGKLLGLGPYGTNYTHHFEVFPLDPFVYFHESTLIGSGKIESCASTNFHEKLLDARPRVSFNLGNQILRWGPWDSQVSSELGIVLDFVAEQMEAGGDDKGYGCESTPSVDAATFILNYVTDTMRFSEEGQTKSLSARMHECLSSFNERISLQTRQIVQGSGAKRGLALKVYERLLLVALVVLKNCRSDSAPMAEQFQMEELLKDLAETLLSILSGLGASQVRKTYEDLNMLRIRERGLRDDAPVIHSWVVVMKVLEMAHIPQASFWELAQTVIVSPQVISGVDARDYERSWETLFMLLPLVEFNNTGIVISGRRHDTASDGWAIPLRLLKRVFQLYKENGRQSPSFNNYCRALIGRCHFLVQQWGWRRSATVVGAIFDFFGSQDLAHLRNEEVYESPRFLEELAGRPTLDVEPNDNCFHIFLKLVALSIRKLRDIRATKDIRNLVARTIPNHNRQHLKDQKVHARDLAALRNHHDLLATLFWASPVDLRPAVSLIERLVVPESSHKEACLINIRCWNQLARFIVASGEATTSFRAFGQWRNVFFQQMLRQFDSVASDVQQQLRAMAKDISSSISEDMINSTISRNKATVMDVLHASAAASLDVMKHAPDLEAATFSLSTPQLQSVFKQFAVAPPDLDWGILRVSLATFDSFLCKVDEFKENEESQQSECQILNSAQADDAIMVVDHEISSNYFSMARCVMSSRRDKAVSAMARFDKADCTEHIVALSARMGVRFITCGIMRLSDMFKVGKYGLFERAPRELDLDRRQYLALFTSTLLKHGLDDFSDAGFSLSELWALSLVKPREYLRYETRLAEELHRHGVAFVPDAVVGLATIRPDYKTNRDLFEFAISDMRKSIRDAGPALEQILKTKHSKTLKLVMELIKGDLKTTSHDDYSHHGYVIFVQDIISLIKTHGICAVDNFFYQISQEYSPSVQDPQLRVAGLISYGLRLREDDDKSGYGQQLFHLLLNNVKFSMINDKLRGEVSLLRKGLKNQGIIDFVLGKMLPAVVRASLKNGIAFPLMDIYAEALRLRFSKKTVAYELNEGDLPQVAVLLHASVAGMDDLGRSSAPLLEAQVHVVRQVMGVLNLLWPSLYTMSVSSASSPGWAETSETLERIRGFALSAETYLRGLVATGDSLVLPGQLFAGIRRSQVRTARFDADVDIFTENIVQDIAKNWSATAHGITIQTPENHRGAMATQGLVIPAWDTRDTLKDLHERTREWCWWWQRVYGVSSCIEGLDSVVF</sequence>
<dbReference type="Pfam" id="PF09462">
    <property type="entry name" value="Mus7"/>
    <property type="match status" value="1"/>
</dbReference>
<feature type="compositionally biased region" description="Pro residues" evidence="1">
    <location>
        <begin position="354"/>
        <end position="365"/>
    </location>
</feature>
<dbReference type="Proteomes" id="UP000236621">
    <property type="component" value="Unassembled WGS sequence"/>
</dbReference>
<feature type="region of interest" description="Disordered" evidence="1">
    <location>
        <begin position="199"/>
        <end position="485"/>
    </location>
</feature>
<dbReference type="EMBL" id="NRSZ01000372">
    <property type="protein sequence ID" value="PNY27640.1"/>
    <property type="molecule type" value="Genomic_DNA"/>
</dbReference>
<dbReference type="PANTHER" id="PTHR28122:SF1">
    <property type="entry name" value="E3 UBIQUITIN-PROTEIN LIGASE SUBSTRATE RECEPTOR MMS22"/>
    <property type="match status" value="1"/>
</dbReference>
<feature type="compositionally biased region" description="Basic residues" evidence="1">
    <location>
        <begin position="577"/>
        <end position="586"/>
    </location>
</feature>
<feature type="compositionally biased region" description="Polar residues" evidence="1">
    <location>
        <begin position="259"/>
        <end position="269"/>
    </location>
</feature>
<dbReference type="GO" id="GO:0000724">
    <property type="term" value="P:double-strand break repair via homologous recombination"/>
    <property type="evidence" value="ECO:0007669"/>
    <property type="project" value="TreeGrafter"/>
</dbReference>
<evidence type="ECO:0000256" key="1">
    <source>
        <dbReference type="SAM" id="MobiDB-lite"/>
    </source>
</evidence>